<evidence type="ECO:0000256" key="2">
    <source>
        <dbReference type="ARBA" id="ARBA00007947"/>
    </source>
</evidence>
<protein>
    <recommendedName>
        <fullName evidence="9">MobA-like NTP transferase domain-containing protein</fullName>
    </recommendedName>
</protein>
<evidence type="ECO:0000256" key="5">
    <source>
        <dbReference type="ARBA" id="ARBA00023315"/>
    </source>
</evidence>
<evidence type="ECO:0000256" key="6">
    <source>
        <dbReference type="ARBA" id="ARBA00048247"/>
    </source>
</evidence>
<dbReference type="Gene3D" id="3.90.550.10">
    <property type="entry name" value="Spore Coat Polysaccharide Biosynthesis Protein SpsA, Chain A"/>
    <property type="match status" value="1"/>
</dbReference>
<comment type="similarity">
    <text evidence="1">In the C-terminal section; belongs to the transferase hexapeptide repeat family.</text>
</comment>
<accession>A0A484HJ11</accession>
<dbReference type="GO" id="GO:0019134">
    <property type="term" value="F:glucosamine-1-phosphate N-acetyltransferase activity"/>
    <property type="evidence" value="ECO:0007669"/>
    <property type="project" value="UniProtKB-EC"/>
</dbReference>
<keyword evidence="5" id="KW-0012">Acyltransferase</keyword>
<organism evidence="10">
    <name type="scientific">uncultured Desulfobacteraceae bacterium</name>
    <dbReference type="NCBI Taxonomy" id="218296"/>
    <lineage>
        <taxon>Bacteria</taxon>
        <taxon>Pseudomonadati</taxon>
        <taxon>Thermodesulfobacteriota</taxon>
        <taxon>Desulfobacteria</taxon>
        <taxon>Desulfobacterales</taxon>
        <taxon>Desulfobacteraceae</taxon>
        <taxon>environmental samples</taxon>
    </lineage>
</organism>
<evidence type="ECO:0000256" key="7">
    <source>
        <dbReference type="ARBA" id="ARBA00048493"/>
    </source>
</evidence>
<dbReference type="Pfam" id="PF12804">
    <property type="entry name" value="NTP_transf_3"/>
    <property type="match status" value="1"/>
</dbReference>
<dbReference type="GO" id="GO:0003977">
    <property type="term" value="F:UDP-N-acetylglucosamine diphosphorylase activity"/>
    <property type="evidence" value="ECO:0007669"/>
    <property type="project" value="UniProtKB-EC"/>
</dbReference>
<dbReference type="InterPro" id="IPR050065">
    <property type="entry name" value="GlmU-like"/>
</dbReference>
<name>A0A484HJ11_9BACT</name>
<comment type="catalytic activity">
    <reaction evidence="6">
        <text>alpha-D-glucosamine 1-phosphate + acetyl-CoA = N-acetyl-alpha-D-glucosamine 1-phosphate + CoA + H(+)</text>
        <dbReference type="Rhea" id="RHEA:13725"/>
        <dbReference type="ChEBI" id="CHEBI:15378"/>
        <dbReference type="ChEBI" id="CHEBI:57287"/>
        <dbReference type="ChEBI" id="CHEBI:57288"/>
        <dbReference type="ChEBI" id="CHEBI:57776"/>
        <dbReference type="ChEBI" id="CHEBI:58516"/>
        <dbReference type="EC" id="2.3.1.157"/>
    </reaction>
</comment>
<evidence type="ECO:0000259" key="9">
    <source>
        <dbReference type="Pfam" id="PF12804"/>
    </source>
</evidence>
<gene>
    <name evidence="10" type="ORF">EPICR_20035</name>
</gene>
<keyword evidence="3" id="KW-0808">Transferase</keyword>
<dbReference type="PANTHER" id="PTHR43584">
    <property type="entry name" value="NUCLEOTIDYL TRANSFERASE"/>
    <property type="match status" value="1"/>
</dbReference>
<feature type="domain" description="MobA-like NTP transferase" evidence="9">
    <location>
        <begin position="7"/>
        <end position="147"/>
    </location>
</feature>
<evidence type="ECO:0000313" key="10">
    <source>
        <dbReference type="EMBL" id="VEN73572.1"/>
    </source>
</evidence>
<comment type="function">
    <text evidence="8">Catalyzes the last two sequential reactions in the de novo biosynthetic pathway for UDP-N-acetylglucosamine (UDP-GlcNAc). The C-terminal domain catalyzes the transfer of acetyl group from acetyl coenzyme A to glucosamine-1-phosphate (GlcN-1-P) to produce N-acetylglucosamine-1-phosphate (GlcNAc-1-P), which is converted into UDP-GlcNAc by the transfer of uridine 5-monophosphate (from uridine 5-triphosphate), a reaction catalyzed by the N-terminal domain.</text>
</comment>
<dbReference type="InterPro" id="IPR025877">
    <property type="entry name" value="MobA-like_NTP_Trfase"/>
</dbReference>
<dbReference type="AlphaFoldDB" id="A0A484HJ11"/>
<dbReference type="SUPFAM" id="SSF53448">
    <property type="entry name" value="Nucleotide-diphospho-sugar transferases"/>
    <property type="match status" value="1"/>
</dbReference>
<keyword evidence="4" id="KW-0548">Nucleotidyltransferase</keyword>
<evidence type="ECO:0000256" key="3">
    <source>
        <dbReference type="ARBA" id="ARBA00022679"/>
    </source>
</evidence>
<evidence type="ECO:0000256" key="1">
    <source>
        <dbReference type="ARBA" id="ARBA00007707"/>
    </source>
</evidence>
<dbReference type="PANTHER" id="PTHR43584:SF3">
    <property type="entry name" value="BIFUNCTIONAL PROTEIN GLMU"/>
    <property type="match status" value="1"/>
</dbReference>
<comment type="catalytic activity">
    <reaction evidence="7">
        <text>N-acetyl-alpha-D-glucosamine 1-phosphate + UTP + H(+) = UDP-N-acetyl-alpha-D-glucosamine + diphosphate</text>
        <dbReference type="Rhea" id="RHEA:13509"/>
        <dbReference type="ChEBI" id="CHEBI:15378"/>
        <dbReference type="ChEBI" id="CHEBI:33019"/>
        <dbReference type="ChEBI" id="CHEBI:46398"/>
        <dbReference type="ChEBI" id="CHEBI:57705"/>
        <dbReference type="ChEBI" id="CHEBI:57776"/>
        <dbReference type="EC" id="2.7.7.23"/>
    </reaction>
</comment>
<comment type="similarity">
    <text evidence="2">In the N-terminal section; belongs to the N-acetylglucosamine-1-phosphate uridyltransferase family.</text>
</comment>
<evidence type="ECO:0000256" key="4">
    <source>
        <dbReference type="ARBA" id="ARBA00022695"/>
    </source>
</evidence>
<proteinExistence type="inferred from homology"/>
<dbReference type="CDD" id="cd02540">
    <property type="entry name" value="GT2_GlmU_N_bac"/>
    <property type="match status" value="1"/>
</dbReference>
<dbReference type="EMBL" id="CAACVI010000012">
    <property type="protein sequence ID" value="VEN73572.1"/>
    <property type="molecule type" value="Genomic_DNA"/>
</dbReference>
<reference evidence="10" key="1">
    <citation type="submission" date="2019-01" db="EMBL/GenBank/DDBJ databases">
        <authorList>
            <consortium name="Genoscope - CEA"/>
            <person name="William W."/>
        </authorList>
    </citation>
    <scope>NUCLEOTIDE SEQUENCE</scope>
    <source>
        <strain evidence="10">CR-1</strain>
    </source>
</reference>
<evidence type="ECO:0000256" key="8">
    <source>
        <dbReference type="ARBA" id="ARBA00049628"/>
    </source>
</evidence>
<dbReference type="InterPro" id="IPR029044">
    <property type="entry name" value="Nucleotide-diphossugar_trans"/>
</dbReference>
<sequence length="251" mass="27893">MTINLGVIILAAGMGKRMRSSKAKVLHEIDGKPMILHVLETASRIAGDDIVVVVGHQADEVKKKILQSYSPLYALQKEQLGTGHAVLCALPVLPAHIQRTLILYGDVPLLTAETIQNLIGFHEKKKCDITTLAVESPRPRGYGRALLDAKGMIRKIVEEADATEEEKKIRLINTGIYCVEKGFLMEAAPKLKPENAQNEYYLTDLIEIAYRNQRISRPFISKNFEETNGINSMEDLSAAEADLKKKKTKIS</sequence>